<evidence type="ECO:0000313" key="7">
    <source>
        <dbReference type="Proteomes" id="UP000325286"/>
    </source>
</evidence>
<dbReference type="AlphaFoldDB" id="A0A5B9QSI3"/>
<dbReference type="GO" id="GO:0030639">
    <property type="term" value="P:polyketide biosynthetic process"/>
    <property type="evidence" value="ECO:0007669"/>
    <property type="project" value="TreeGrafter"/>
</dbReference>
<evidence type="ECO:0000259" key="5">
    <source>
        <dbReference type="Pfam" id="PF02797"/>
    </source>
</evidence>
<dbReference type="InterPro" id="IPR016039">
    <property type="entry name" value="Thiolase-like"/>
</dbReference>
<organism evidence="6 7">
    <name type="scientific">Roseimaritima ulvae</name>
    <dbReference type="NCBI Taxonomy" id="980254"/>
    <lineage>
        <taxon>Bacteria</taxon>
        <taxon>Pseudomonadati</taxon>
        <taxon>Planctomycetota</taxon>
        <taxon>Planctomycetia</taxon>
        <taxon>Pirellulales</taxon>
        <taxon>Pirellulaceae</taxon>
        <taxon>Roseimaritima</taxon>
    </lineage>
</organism>
<comment type="similarity">
    <text evidence="1">Belongs to the thiolase-like superfamily. Chalcone/stilbene synthases family.</text>
</comment>
<name>A0A5B9QSI3_9BACT</name>
<protein>
    <submittedName>
        <fullName evidence="6">Alpha-pyrone synthesis polyketide synthase-like Pks18</fullName>
        <ecNumber evidence="6">2.3.1.-</ecNumber>
    </submittedName>
</protein>
<keyword evidence="7" id="KW-1185">Reference proteome</keyword>
<dbReference type="InterPro" id="IPR001099">
    <property type="entry name" value="Chalcone/stilbene_synt_N"/>
</dbReference>
<dbReference type="RefSeq" id="WP_068141498.1">
    <property type="nucleotide sequence ID" value="NZ_CP042914.1"/>
</dbReference>
<evidence type="ECO:0000313" key="6">
    <source>
        <dbReference type="EMBL" id="QEG42018.1"/>
    </source>
</evidence>
<evidence type="ECO:0000256" key="3">
    <source>
        <dbReference type="PIRSR" id="PIRSR000451-1"/>
    </source>
</evidence>
<feature type="domain" description="Chalcone/stilbene synthase C-terminal" evidence="5">
    <location>
        <begin position="222"/>
        <end position="356"/>
    </location>
</feature>
<dbReference type="CDD" id="cd00831">
    <property type="entry name" value="CHS_like"/>
    <property type="match status" value="1"/>
</dbReference>
<proteinExistence type="inferred from homology"/>
<dbReference type="KEGG" id="rul:UC8_40470"/>
<dbReference type="Proteomes" id="UP000325286">
    <property type="component" value="Chromosome"/>
</dbReference>
<feature type="domain" description="Chalcone/stilbene synthase N-terminal" evidence="4">
    <location>
        <begin position="4"/>
        <end position="208"/>
    </location>
</feature>
<accession>A0A5B9QSI3</accession>
<dbReference type="Pfam" id="PF02797">
    <property type="entry name" value="Chal_sti_synt_C"/>
    <property type="match status" value="1"/>
</dbReference>
<dbReference type="EC" id="2.3.1.-" evidence="6"/>
<feature type="active site" description="Acyl-thioester intermediate" evidence="3">
    <location>
        <position position="150"/>
    </location>
</feature>
<dbReference type="Gene3D" id="3.40.47.10">
    <property type="match status" value="2"/>
</dbReference>
<evidence type="ECO:0000259" key="4">
    <source>
        <dbReference type="Pfam" id="PF00195"/>
    </source>
</evidence>
<keyword evidence="6" id="KW-0012">Acyltransferase</keyword>
<reference evidence="6 7" key="1">
    <citation type="submission" date="2019-08" db="EMBL/GenBank/DDBJ databases">
        <title>Deep-cultivation of Planctomycetes and their phenomic and genomic characterization uncovers novel biology.</title>
        <authorList>
            <person name="Wiegand S."/>
            <person name="Jogler M."/>
            <person name="Boedeker C."/>
            <person name="Pinto D."/>
            <person name="Vollmers J."/>
            <person name="Rivas-Marin E."/>
            <person name="Kohn T."/>
            <person name="Peeters S.H."/>
            <person name="Heuer A."/>
            <person name="Rast P."/>
            <person name="Oberbeckmann S."/>
            <person name="Bunk B."/>
            <person name="Jeske O."/>
            <person name="Meyerdierks A."/>
            <person name="Storesund J.E."/>
            <person name="Kallscheuer N."/>
            <person name="Luecker S."/>
            <person name="Lage O.M."/>
            <person name="Pohl T."/>
            <person name="Merkel B.J."/>
            <person name="Hornburger P."/>
            <person name="Mueller R.-W."/>
            <person name="Bruemmer F."/>
            <person name="Labrenz M."/>
            <person name="Spormann A.M."/>
            <person name="Op den Camp H."/>
            <person name="Overmann J."/>
            <person name="Amann R."/>
            <person name="Jetten M.S.M."/>
            <person name="Mascher T."/>
            <person name="Medema M.H."/>
            <person name="Devos D.P."/>
            <person name="Kaster A.-K."/>
            <person name="Ovreas L."/>
            <person name="Rohde M."/>
            <person name="Galperin M.Y."/>
            <person name="Jogler C."/>
        </authorList>
    </citation>
    <scope>NUCLEOTIDE SEQUENCE [LARGE SCALE GENOMIC DNA]</scope>
    <source>
        <strain evidence="6 7">UC8</strain>
    </source>
</reference>
<dbReference type="PANTHER" id="PTHR11877">
    <property type="entry name" value="HYDROXYMETHYLGLUTARYL-COA SYNTHASE"/>
    <property type="match status" value="1"/>
</dbReference>
<dbReference type="GO" id="GO:0016747">
    <property type="term" value="F:acyltransferase activity, transferring groups other than amino-acyl groups"/>
    <property type="evidence" value="ECO:0007669"/>
    <property type="project" value="InterPro"/>
</dbReference>
<gene>
    <name evidence="6" type="ORF">UC8_40470</name>
</gene>
<dbReference type="PIRSF" id="PIRSF000451">
    <property type="entry name" value="PKS_III"/>
    <property type="match status" value="1"/>
</dbReference>
<keyword evidence="2 6" id="KW-0808">Transferase</keyword>
<dbReference type="OrthoDB" id="9786288at2"/>
<dbReference type="PANTHER" id="PTHR11877:SF46">
    <property type="entry name" value="TYPE III POLYKETIDE SYNTHASE A"/>
    <property type="match status" value="1"/>
</dbReference>
<sequence length="356" mass="38303">MTCSILGLGTALPDETISQEESLTLSRDVICEDKRQRRLISALYRKSGVETRHIVVPWQTGYAWSQLNADSGRGAGTELRMQTYATYAPPLAATASRSAIEHAGVDAASITHLVTVSCTGFVSPGVDAHLISELGLPPTTQRVNVGFMGCHAAINGLRVARGLIAADPQATVLLAAVELCSLHYRMKWDDEAIIGNALFADGAAAVVLQQSSEQNEIASLVDTASCYIPDSLDQMSWNVGDFGFDMKLSAEIPDSICQHLRPFMEQWLGTHDLTIDQIADWVIHPGGPRILTAAQQTLGLADADLQHSREVLRTCGNMSSPTVLFILEKAMQAERSGPRVMLGFGPGLVAEVALLH</sequence>
<dbReference type="Pfam" id="PF00195">
    <property type="entry name" value="Chal_sti_synt_N"/>
    <property type="match status" value="1"/>
</dbReference>
<dbReference type="SUPFAM" id="SSF53901">
    <property type="entry name" value="Thiolase-like"/>
    <property type="match status" value="2"/>
</dbReference>
<dbReference type="InterPro" id="IPR011141">
    <property type="entry name" value="Polyketide_synthase_type-III"/>
</dbReference>
<evidence type="ECO:0000256" key="2">
    <source>
        <dbReference type="ARBA" id="ARBA00022679"/>
    </source>
</evidence>
<dbReference type="EMBL" id="CP042914">
    <property type="protein sequence ID" value="QEG42018.1"/>
    <property type="molecule type" value="Genomic_DNA"/>
</dbReference>
<evidence type="ECO:0000256" key="1">
    <source>
        <dbReference type="ARBA" id="ARBA00005531"/>
    </source>
</evidence>
<dbReference type="InterPro" id="IPR012328">
    <property type="entry name" value="Chalcone/stilbene_synt_C"/>
</dbReference>